<accession>A0A140LDI6</accession>
<comment type="caution">
    <text evidence="1">The sequence shown here is derived from an EMBL/GenBank/DDBJ whole genome shotgun (WGS) entry which is preliminary data.</text>
</comment>
<keyword evidence="2" id="KW-1185">Reference proteome</keyword>
<gene>
    <name evidence="1" type="ORF">AN618_03670</name>
</gene>
<name>A0A140LDI6_9FIRM</name>
<dbReference type="OrthoDB" id="1729734at2"/>
<protein>
    <submittedName>
        <fullName evidence="1">Uncharacterized protein</fullName>
    </submittedName>
</protein>
<organism evidence="1 2">
    <name type="scientific">Fervidicola ferrireducens</name>
    <dbReference type="NCBI Taxonomy" id="520764"/>
    <lineage>
        <taxon>Bacteria</taxon>
        <taxon>Bacillati</taxon>
        <taxon>Bacillota</taxon>
        <taxon>Clostridia</taxon>
        <taxon>Thermosediminibacterales</taxon>
        <taxon>Thermosediminibacteraceae</taxon>
        <taxon>Fervidicola</taxon>
    </lineage>
</organism>
<sequence>MYYFRYDGKILDFTKSPVAERILKMVDNCFVKERKDRITLFSLNLTMACPGHYKEGNKMEFFMLLNRKKTVPTCDMCYFGIVGRGELCSLNSFFLPEHFHHRRVNFKSIIPLLRFKGYLELPVPDPLTWSYMNFRY</sequence>
<dbReference type="RefSeq" id="WP_157081596.1">
    <property type="nucleotide sequence ID" value="NZ_LOED01000002.1"/>
</dbReference>
<dbReference type="Proteomes" id="UP000070427">
    <property type="component" value="Unassembled WGS sequence"/>
</dbReference>
<dbReference type="AlphaFoldDB" id="A0A140LDI6"/>
<reference evidence="1 2" key="1">
    <citation type="submission" date="2015-12" db="EMBL/GenBank/DDBJ databases">
        <title>Draft genome sequnece of Fervidicola ferrireducens strain Y170.</title>
        <authorList>
            <person name="Patel B.K."/>
        </authorList>
    </citation>
    <scope>NUCLEOTIDE SEQUENCE [LARGE SCALE GENOMIC DNA]</scope>
    <source>
        <strain evidence="1 2">Y170</strain>
    </source>
</reference>
<evidence type="ECO:0000313" key="2">
    <source>
        <dbReference type="Proteomes" id="UP000070427"/>
    </source>
</evidence>
<proteinExistence type="predicted"/>
<dbReference type="EMBL" id="LOED01000002">
    <property type="protein sequence ID" value="KXG78611.1"/>
    <property type="molecule type" value="Genomic_DNA"/>
</dbReference>
<dbReference type="InParanoid" id="A0A140LDI6"/>
<evidence type="ECO:0000313" key="1">
    <source>
        <dbReference type="EMBL" id="KXG78611.1"/>
    </source>
</evidence>